<dbReference type="PANTHER" id="PTHR30437:SF6">
    <property type="entry name" value="TRANSCRIPTION ELONGATION FACTOR GREB"/>
    <property type="match status" value="1"/>
</dbReference>
<dbReference type="GO" id="GO:0032784">
    <property type="term" value="P:regulation of DNA-templated transcription elongation"/>
    <property type="evidence" value="ECO:0007669"/>
    <property type="project" value="UniProtKB-UniRule"/>
</dbReference>
<dbReference type="EMBL" id="JABMOJ010000095">
    <property type="protein sequence ID" value="NQV64253.1"/>
    <property type="molecule type" value="Genomic_DNA"/>
</dbReference>
<dbReference type="FunFam" id="3.10.50.30:FF:000001">
    <property type="entry name" value="Transcription elongation factor GreA"/>
    <property type="match status" value="1"/>
</dbReference>
<evidence type="ECO:0000313" key="8">
    <source>
        <dbReference type="Proteomes" id="UP000754644"/>
    </source>
</evidence>
<dbReference type="FunFam" id="1.10.287.180:FF:000001">
    <property type="entry name" value="Transcription elongation factor GreA"/>
    <property type="match status" value="1"/>
</dbReference>
<evidence type="ECO:0000256" key="3">
    <source>
        <dbReference type="ARBA" id="ARBA00023163"/>
    </source>
</evidence>
<dbReference type="InterPro" id="IPR023459">
    <property type="entry name" value="Tscrpt_elong_fac_GreA/B_fam"/>
</dbReference>
<gene>
    <name evidence="4 7" type="primary">greB</name>
    <name evidence="7" type="ORF">HQ497_02710</name>
</gene>
<keyword evidence="7" id="KW-0648">Protein biosynthesis</keyword>
<dbReference type="InterPro" id="IPR036953">
    <property type="entry name" value="GreA/GreB_C_sf"/>
</dbReference>
<evidence type="ECO:0000256" key="1">
    <source>
        <dbReference type="ARBA" id="ARBA00023015"/>
    </source>
</evidence>
<dbReference type="HAMAP" id="MF_00930">
    <property type="entry name" value="GreB"/>
    <property type="match status" value="1"/>
</dbReference>
<evidence type="ECO:0000259" key="5">
    <source>
        <dbReference type="Pfam" id="PF01272"/>
    </source>
</evidence>
<dbReference type="Proteomes" id="UP000754644">
    <property type="component" value="Unassembled WGS sequence"/>
</dbReference>
<accession>A0A972VUZ3</accession>
<dbReference type="GO" id="GO:0003746">
    <property type="term" value="F:translation elongation factor activity"/>
    <property type="evidence" value="ECO:0007669"/>
    <property type="project" value="UniProtKB-KW"/>
</dbReference>
<comment type="similarity">
    <text evidence="4">Belongs to the GreA/GreB family. GreB subfamily.</text>
</comment>
<keyword evidence="1 4" id="KW-0805">Transcription regulation</keyword>
<organism evidence="7 8">
    <name type="scientific">SAR86 cluster bacterium</name>
    <dbReference type="NCBI Taxonomy" id="2030880"/>
    <lineage>
        <taxon>Bacteria</taxon>
        <taxon>Pseudomonadati</taxon>
        <taxon>Pseudomonadota</taxon>
        <taxon>Gammaproteobacteria</taxon>
        <taxon>SAR86 cluster</taxon>
    </lineage>
</organism>
<evidence type="ECO:0000259" key="6">
    <source>
        <dbReference type="Pfam" id="PF03449"/>
    </source>
</evidence>
<dbReference type="Pfam" id="PF01272">
    <property type="entry name" value="GreA_GreB"/>
    <property type="match status" value="1"/>
</dbReference>
<dbReference type="PANTHER" id="PTHR30437">
    <property type="entry name" value="TRANSCRIPTION ELONGATION FACTOR GREA"/>
    <property type="match status" value="1"/>
</dbReference>
<feature type="domain" description="Transcription elongation factor GreA/GreB N-terminal" evidence="6">
    <location>
        <begin position="5"/>
        <end position="75"/>
    </location>
</feature>
<dbReference type="NCBIfam" id="TIGR01461">
    <property type="entry name" value="greB"/>
    <property type="match status" value="1"/>
</dbReference>
<dbReference type="PROSITE" id="PS00829">
    <property type="entry name" value="GREAB_1"/>
    <property type="match status" value="1"/>
</dbReference>
<evidence type="ECO:0000313" key="7">
    <source>
        <dbReference type="EMBL" id="NQV64253.1"/>
    </source>
</evidence>
<comment type="function">
    <text evidence="4">Necessary for efficient RNA polymerase transcription elongation past template-encoded arresting sites. The arresting sites in DNA have the property of trapping a certain fraction of elongating RNA polymerases that pass through, resulting in locked ternary complexes. Cleavage of the nascent transcript by cleavage factors such as GreA or GreB allows the resumption of elongation from the new 3'terminus. GreB releases sequences of up to 9 nucleotides in length.</text>
</comment>
<dbReference type="InterPro" id="IPR018151">
    <property type="entry name" value="TF_GreA/GreB_CS"/>
</dbReference>
<dbReference type="NCBIfam" id="NF002506">
    <property type="entry name" value="PRK01885.1"/>
    <property type="match status" value="1"/>
</dbReference>
<dbReference type="GO" id="GO:0006354">
    <property type="term" value="P:DNA-templated transcription elongation"/>
    <property type="evidence" value="ECO:0007669"/>
    <property type="project" value="TreeGrafter"/>
</dbReference>
<dbReference type="InterPro" id="IPR001437">
    <property type="entry name" value="Tscrpt_elong_fac_GreA/B_C"/>
</dbReference>
<dbReference type="InterPro" id="IPR022691">
    <property type="entry name" value="Tscrpt_elong_fac_GreA/B_N"/>
</dbReference>
<dbReference type="InterPro" id="IPR006358">
    <property type="entry name" value="Tscrpt_elong_fac_GreB"/>
</dbReference>
<dbReference type="PIRSF" id="PIRSF006092">
    <property type="entry name" value="GreA_GreB"/>
    <property type="match status" value="1"/>
</dbReference>
<keyword evidence="7" id="KW-0251">Elongation factor</keyword>
<evidence type="ECO:0000256" key="4">
    <source>
        <dbReference type="HAMAP-Rule" id="MF_00930"/>
    </source>
</evidence>
<dbReference type="Gene3D" id="1.10.287.180">
    <property type="entry name" value="Transcription elongation factor, GreA/GreB, N-terminal domain"/>
    <property type="match status" value="1"/>
</dbReference>
<comment type="caution">
    <text evidence="7">The sequence shown here is derived from an EMBL/GenBank/DDBJ whole genome shotgun (WGS) entry which is preliminary data.</text>
</comment>
<keyword evidence="2 4" id="KW-0238">DNA-binding</keyword>
<proteinExistence type="inferred from homology"/>
<dbReference type="GO" id="GO:0070063">
    <property type="term" value="F:RNA polymerase binding"/>
    <property type="evidence" value="ECO:0007669"/>
    <property type="project" value="InterPro"/>
</dbReference>
<evidence type="ECO:0000256" key="2">
    <source>
        <dbReference type="ARBA" id="ARBA00023125"/>
    </source>
</evidence>
<keyword evidence="3 4" id="KW-0804">Transcription</keyword>
<dbReference type="AlphaFoldDB" id="A0A972VUZ3"/>
<reference evidence="7" key="1">
    <citation type="submission" date="2020-05" db="EMBL/GenBank/DDBJ databases">
        <title>Sulfur intermediates as new biogeochemical hubs in an aquatic model microbial ecosystem.</title>
        <authorList>
            <person name="Vigneron A."/>
        </authorList>
    </citation>
    <scope>NUCLEOTIDE SEQUENCE</scope>
    <source>
        <strain evidence="7">Bin.250</strain>
    </source>
</reference>
<dbReference type="InterPro" id="IPR028624">
    <property type="entry name" value="Tscrpt_elong_fac_GreA/B"/>
</dbReference>
<dbReference type="GO" id="GO:0003677">
    <property type="term" value="F:DNA binding"/>
    <property type="evidence" value="ECO:0007669"/>
    <property type="project" value="UniProtKB-UniRule"/>
</dbReference>
<dbReference type="SUPFAM" id="SSF46557">
    <property type="entry name" value="GreA transcript cleavage protein, N-terminal domain"/>
    <property type="match status" value="1"/>
</dbReference>
<name>A0A972VUZ3_9GAMM</name>
<dbReference type="Gene3D" id="3.10.50.30">
    <property type="entry name" value="Transcription elongation factor, GreA/GreB, C-terminal domain"/>
    <property type="match status" value="1"/>
</dbReference>
<dbReference type="InterPro" id="IPR036805">
    <property type="entry name" value="Tscrpt_elong_fac_GreA/B_N_sf"/>
</dbReference>
<dbReference type="HAMAP" id="MF_00105">
    <property type="entry name" value="GreA_GreB"/>
    <property type="match status" value="1"/>
</dbReference>
<dbReference type="Pfam" id="PF03449">
    <property type="entry name" value="GreA_GreB_N"/>
    <property type="match status" value="1"/>
</dbReference>
<feature type="domain" description="Transcription elongation factor GreA/GreB C-terminal" evidence="5">
    <location>
        <begin position="84"/>
        <end position="156"/>
    </location>
</feature>
<sequence>MTEKVYITPEGARILRDELTNIWRVTRPAVTKIVSAAAALGDRSENADYIYGEKHLREIDKRIRYLTKRLDNLEIVDRKPTELDKVFFGAWIHLEDAVGTISLVRIVGADEFDLKKGWVSLKSPLAVALLGKREGDDIVVKLPSGKQELYIQTVSYEPPDTTYTQE</sequence>
<dbReference type="SUPFAM" id="SSF54534">
    <property type="entry name" value="FKBP-like"/>
    <property type="match status" value="1"/>
</dbReference>
<protein>
    <recommendedName>
        <fullName evidence="4">Transcription elongation factor GreB</fullName>
    </recommendedName>
    <alternativeName>
        <fullName evidence="4">Transcript cleavage factor GreB</fullName>
    </alternativeName>
</protein>
<dbReference type="PROSITE" id="PS00830">
    <property type="entry name" value="GREAB_2"/>
    <property type="match status" value="1"/>
</dbReference>